<keyword evidence="2" id="KW-0805">Transcription regulation</keyword>
<protein>
    <submittedName>
        <fullName evidence="8">Sigma-70 family RNA polymerase sigma factor</fullName>
    </submittedName>
</protein>
<evidence type="ECO:0000256" key="3">
    <source>
        <dbReference type="ARBA" id="ARBA00023082"/>
    </source>
</evidence>
<dbReference type="SUPFAM" id="SSF88659">
    <property type="entry name" value="Sigma3 and sigma4 domains of RNA polymerase sigma factors"/>
    <property type="match status" value="1"/>
</dbReference>
<name>A0ABW7MQA1_9FLAO</name>
<dbReference type="InterPro" id="IPR036388">
    <property type="entry name" value="WH-like_DNA-bd_sf"/>
</dbReference>
<comment type="caution">
    <text evidence="8">The sequence shown here is derived from an EMBL/GenBank/DDBJ whole genome shotgun (WGS) entry which is preliminary data.</text>
</comment>
<evidence type="ECO:0000313" key="9">
    <source>
        <dbReference type="Proteomes" id="UP001610104"/>
    </source>
</evidence>
<dbReference type="InterPro" id="IPR013324">
    <property type="entry name" value="RNA_pol_sigma_r3/r4-like"/>
</dbReference>
<dbReference type="RefSeq" id="WP_395438233.1">
    <property type="nucleotide sequence ID" value="NZ_JBAWKC010000003.1"/>
</dbReference>
<dbReference type="CDD" id="cd06171">
    <property type="entry name" value="Sigma70_r4"/>
    <property type="match status" value="1"/>
</dbReference>
<gene>
    <name evidence="8" type="ORF">V8G56_09560</name>
</gene>
<keyword evidence="4" id="KW-0238">DNA-binding</keyword>
<accession>A0ABW7MQA1</accession>
<dbReference type="Gene3D" id="1.10.1740.10">
    <property type="match status" value="1"/>
</dbReference>
<evidence type="ECO:0000259" key="6">
    <source>
        <dbReference type="Pfam" id="PF04542"/>
    </source>
</evidence>
<evidence type="ECO:0000256" key="5">
    <source>
        <dbReference type="ARBA" id="ARBA00023163"/>
    </source>
</evidence>
<dbReference type="InterPro" id="IPR013325">
    <property type="entry name" value="RNA_pol_sigma_r2"/>
</dbReference>
<dbReference type="NCBIfam" id="TIGR02937">
    <property type="entry name" value="sigma70-ECF"/>
    <property type="match status" value="1"/>
</dbReference>
<feature type="domain" description="RNA polymerase sigma factor 70 region 4 type 2" evidence="7">
    <location>
        <begin position="123"/>
        <end position="173"/>
    </location>
</feature>
<proteinExistence type="inferred from homology"/>
<dbReference type="Pfam" id="PF08281">
    <property type="entry name" value="Sigma70_r4_2"/>
    <property type="match status" value="1"/>
</dbReference>
<keyword evidence="9" id="KW-1185">Reference proteome</keyword>
<keyword evidence="3" id="KW-0731">Sigma factor</keyword>
<dbReference type="PANTHER" id="PTHR43133:SF8">
    <property type="entry name" value="RNA POLYMERASE SIGMA FACTOR HI_1459-RELATED"/>
    <property type="match status" value="1"/>
</dbReference>
<comment type="similarity">
    <text evidence="1">Belongs to the sigma-70 factor family. ECF subfamily.</text>
</comment>
<dbReference type="Pfam" id="PF04542">
    <property type="entry name" value="Sigma70_r2"/>
    <property type="match status" value="1"/>
</dbReference>
<sequence length="184" mass="21532">MKNPEFKSDCFLVVDFQSGNKQALVLLVQRWHKILCEKAFWILKDADLSKDVAQECWKIVILNINNLKEPNSFGGWISRIVYRKSLDVLINIKKSEKIKEEYICQQDGEMEDKDFTESLEKHLLKAIKALPINQQVVIRLFYLESYSLKEISKLLNLSTGTVKSRLFNARESLKQTLKNRTHEK</sequence>
<dbReference type="Gene3D" id="1.10.10.10">
    <property type="entry name" value="Winged helix-like DNA-binding domain superfamily/Winged helix DNA-binding domain"/>
    <property type="match status" value="1"/>
</dbReference>
<feature type="domain" description="RNA polymerase sigma-70 region 2" evidence="6">
    <location>
        <begin position="27"/>
        <end position="87"/>
    </location>
</feature>
<evidence type="ECO:0000313" key="8">
    <source>
        <dbReference type="EMBL" id="MFH6768982.1"/>
    </source>
</evidence>
<reference evidence="8 9" key="1">
    <citation type="submission" date="2024-02" db="EMBL/GenBank/DDBJ databases">
        <title>A Gaetbulibacter species isolated from tidal flats and genomic insights of their niches.</title>
        <authorList>
            <person name="Ye Y."/>
        </authorList>
    </citation>
    <scope>NUCLEOTIDE SEQUENCE [LARGE SCALE GENOMIC DNA]</scope>
    <source>
        <strain evidence="8 9">KEM-8</strain>
    </source>
</reference>
<dbReference type="SUPFAM" id="SSF88946">
    <property type="entry name" value="Sigma2 domain of RNA polymerase sigma factors"/>
    <property type="match status" value="1"/>
</dbReference>
<dbReference type="InterPro" id="IPR014284">
    <property type="entry name" value="RNA_pol_sigma-70_dom"/>
</dbReference>
<keyword evidence="5" id="KW-0804">Transcription</keyword>
<dbReference type="EMBL" id="JBAWKC010000003">
    <property type="protein sequence ID" value="MFH6768982.1"/>
    <property type="molecule type" value="Genomic_DNA"/>
</dbReference>
<evidence type="ECO:0000256" key="4">
    <source>
        <dbReference type="ARBA" id="ARBA00023125"/>
    </source>
</evidence>
<evidence type="ECO:0000259" key="7">
    <source>
        <dbReference type="Pfam" id="PF08281"/>
    </source>
</evidence>
<dbReference type="InterPro" id="IPR007627">
    <property type="entry name" value="RNA_pol_sigma70_r2"/>
</dbReference>
<dbReference type="Proteomes" id="UP001610104">
    <property type="component" value="Unassembled WGS sequence"/>
</dbReference>
<organism evidence="8 9">
    <name type="scientific">Gaetbulibacter aquiaggeris</name>
    <dbReference type="NCBI Taxonomy" id="1735373"/>
    <lineage>
        <taxon>Bacteria</taxon>
        <taxon>Pseudomonadati</taxon>
        <taxon>Bacteroidota</taxon>
        <taxon>Flavobacteriia</taxon>
        <taxon>Flavobacteriales</taxon>
        <taxon>Flavobacteriaceae</taxon>
        <taxon>Gaetbulibacter</taxon>
    </lineage>
</organism>
<dbReference type="InterPro" id="IPR013249">
    <property type="entry name" value="RNA_pol_sigma70_r4_t2"/>
</dbReference>
<evidence type="ECO:0000256" key="2">
    <source>
        <dbReference type="ARBA" id="ARBA00023015"/>
    </source>
</evidence>
<evidence type="ECO:0000256" key="1">
    <source>
        <dbReference type="ARBA" id="ARBA00010641"/>
    </source>
</evidence>
<dbReference type="PANTHER" id="PTHR43133">
    <property type="entry name" value="RNA POLYMERASE ECF-TYPE SIGMA FACTO"/>
    <property type="match status" value="1"/>
</dbReference>
<dbReference type="InterPro" id="IPR039425">
    <property type="entry name" value="RNA_pol_sigma-70-like"/>
</dbReference>